<organism evidence="1 2">
    <name type="scientific">Chitinophaga terrae</name>
    <name type="common">ex Kim and Jung 2007</name>
    <dbReference type="NCBI Taxonomy" id="408074"/>
    <lineage>
        <taxon>Bacteria</taxon>
        <taxon>Pseudomonadati</taxon>
        <taxon>Bacteroidota</taxon>
        <taxon>Chitinophagia</taxon>
        <taxon>Chitinophagales</taxon>
        <taxon>Chitinophagaceae</taxon>
        <taxon>Chitinophaga</taxon>
    </lineage>
</organism>
<evidence type="ECO:0000313" key="2">
    <source>
        <dbReference type="Proteomes" id="UP000199656"/>
    </source>
</evidence>
<keyword evidence="2" id="KW-1185">Reference proteome</keyword>
<reference evidence="2" key="1">
    <citation type="submission" date="2016-10" db="EMBL/GenBank/DDBJ databases">
        <authorList>
            <person name="Varghese N."/>
            <person name="Submissions S."/>
        </authorList>
    </citation>
    <scope>NUCLEOTIDE SEQUENCE [LARGE SCALE GENOMIC DNA]</scope>
    <source>
        <strain evidence="2">DSM 23920</strain>
    </source>
</reference>
<dbReference type="Proteomes" id="UP000199656">
    <property type="component" value="Unassembled WGS sequence"/>
</dbReference>
<dbReference type="EMBL" id="FNRL01000052">
    <property type="protein sequence ID" value="SEB11761.1"/>
    <property type="molecule type" value="Genomic_DNA"/>
</dbReference>
<sequence length="419" mass="49103">MQQYYPLSFFEKFIHVDLQQASHKRKHPDEQFFTQAVDDIVNEKNNILERTGRYLYDLRKKKQVGWFIQHCQQHLVILMELVAANLPDESLLDTSISTAKKTWTDLYKIIYLNLAELLAYLERKFGKYLDIDCKVPPSYLLTAQAKFQKDVAILKDGFISSGVDEQLQHVVFMPFLELTKNNHIASPISYQQLHYLTEMNKRLFQLLDASGDKADFPEKLHELLLFINFNNIHYFEYWVSMITAQLKDYPTIREKLEQLMYLQKKTSQATLKPAYVFNSMRPALQNKMQSWLADEIVYYKEISATSGGAHLPDELSRWKDFKVQTIFSVPQIGHILKLLLDNGIYVNKNRAEVLDFFSYFFTSVKQDSISPNSLRNSFYNDNAAVSRSVREILMQLVNRSHKGLNVAFYLMVDCFLQQF</sequence>
<evidence type="ECO:0000313" key="1">
    <source>
        <dbReference type="EMBL" id="SEB11761.1"/>
    </source>
</evidence>
<proteinExistence type="predicted"/>
<dbReference type="STRING" id="408074.SAMN05660909_05615"/>
<dbReference type="RefSeq" id="WP_089766278.1">
    <property type="nucleotide sequence ID" value="NZ_BKAT01000074.1"/>
</dbReference>
<dbReference type="AlphaFoldDB" id="A0A1H4GR00"/>
<gene>
    <name evidence="1" type="ORF">SAMN05660909_05615</name>
</gene>
<accession>A0A1H4GR00</accession>
<protein>
    <submittedName>
        <fullName evidence="1">Uncharacterized protein</fullName>
    </submittedName>
</protein>
<dbReference type="OrthoDB" id="644589at2"/>
<name>A0A1H4GR00_9BACT</name>